<reference evidence="2 4" key="1">
    <citation type="submission" date="2020-04" db="EMBL/GenBank/DDBJ databases">
        <title>Genome Assembly and Annotation of Botryosphaeria dothidea sdau 11-99, a Latent Pathogen of Apple Fruit Ring Rot in China.</title>
        <authorList>
            <person name="Yu C."/>
            <person name="Diao Y."/>
            <person name="Lu Q."/>
            <person name="Zhao J."/>
            <person name="Cui S."/>
            <person name="Peng C."/>
            <person name="He B."/>
            <person name="Liu H."/>
        </authorList>
    </citation>
    <scope>NUCLEOTIDE SEQUENCE [LARGE SCALE GENOMIC DNA]</scope>
    <source>
        <strain evidence="4">sdau11-99</strain>
        <strain evidence="2">Sdau11-99</strain>
    </source>
</reference>
<keyword evidence="4" id="KW-1185">Reference proteome</keyword>
<gene>
    <name evidence="2" type="ORF">GTA08_BOTSDO02738</name>
    <name evidence="3" type="ORF">GTA08_BOTSDO12442</name>
</gene>
<dbReference type="EMBL" id="WWBZ02000016">
    <property type="protein sequence ID" value="KAF4310159.1"/>
    <property type="molecule type" value="Genomic_DNA"/>
</dbReference>
<name>A0A8H4J1G0_9PEZI</name>
<organism evidence="2 4">
    <name type="scientific">Botryosphaeria dothidea</name>
    <dbReference type="NCBI Taxonomy" id="55169"/>
    <lineage>
        <taxon>Eukaryota</taxon>
        <taxon>Fungi</taxon>
        <taxon>Dikarya</taxon>
        <taxon>Ascomycota</taxon>
        <taxon>Pezizomycotina</taxon>
        <taxon>Dothideomycetes</taxon>
        <taxon>Dothideomycetes incertae sedis</taxon>
        <taxon>Botryosphaeriales</taxon>
        <taxon>Botryosphaeriaceae</taxon>
        <taxon>Botryosphaeria</taxon>
    </lineage>
</organism>
<dbReference type="PANTHER" id="PTHR40640">
    <property type="entry name" value="ANCHORED GLYCOPROTEIN, PUTATIVE (AFU_ORTHOLOGUE AFUA_8G04860)-RELATED"/>
    <property type="match status" value="1"/>
</dbReference>
<accession>A0A8H4J1G0</accession>
<dbReference type="AlphaFoldDB" id="A0A8H4J1G0"/>
<dbReference type="Proteomes" id="UP000572817">
    <property type="component" value="Unassembled WGS sequence"/>
</dbReference>
<dbReference type="PANTHER" id="PTHR40640:SF1">
    <property type="entry name" value="ANCHORED GLYCOPROTEIN, PUTATIVE (AFU_ORTHOLOGUE AFUA_8G04860)-RELATED"/>
    <property type="match status" value="1"/>
</dbReference>
<dbReference type="OrthoDB" id="4991875at2759"/>
<comment type="caution">
    <text evidence="2">The sequence shown here is derived from an EMBL/GenBank/DDBJ whole genome shotgun (WGS) entry which is preliminary data.</text>
</comment>
<feature type="region of interest" description="Disordered" evidence="1">
    <location>
        <begin position="156"/>
        <end position="213"/>
    </location>
</feature>
<proteinExistence type="predicted"/>
<sequence>MYQALPIVFAAGAVAQSTITTQFLNLGFDNVPLASVIGADSNAVTYSIGCAQTDIDNGDCGLYTGFTVTAGPSIFEFQYTDDTAASGYTADFSDSVSCAVEGTTQAVCVESAGGSEANFPGVSTATVTGTDLSWGSLLITAGFDKLSATAGAGASASGSQASATGSSSSASETGGSSSNAQSGSRTSAGASTTGSASSTATASKSGSASGSAASATSTGGAAAQFAVPIAGVVGVLAAALAL</sequence>
<evidence type="ECO:0000313" key="4">
    <source>
        <dbReference type="Proteomes" id="UP000572817"/>
    </source>
</evidence>
<evidence type="ECO:0000256" key="1">
    <source>
        <dbReference type="SAM" id="MobiDB-lite"/>
    </source>
</evidence>
<protein>
    <submittedName>
        <fullName evidence="2">Putative gpi anchored</fullName>
    </submittedName>
</protein>
<evidence type="ECO:0000313" key="2">
    <source>
        <dbReference type="EMBL" id="KAF4310159.1"/>
    </source>
</evidence>
<dbReference type="EMBL" id="WWBZ02000007">
    <property type="protein sequence ID" value="KAF4311973.1"/>
    <property type="molecule type" value="Genomic_DNA"/>
</dbReference>
<evidence type="ECO:0000313" key="3">
    <source>
        <dbReference type="EMBL" id="KAF4311973.1"/>
    </source>
</evidence>